<keyword evidence="1" id="KW-1133">Transmembrane helix</keyword>
<gene>
    <name evidence="2" type="ORF">SDC9_100553</name>
</gene>
<feature type="transmembrane region" description="Helical" evidence="1">
    <location>
        <begin position="12"/>
        <end position="30"/>
    </location>
</feature>
<dbReference type="AlphaFoldDB" id="A0A645AW68"/>
<sequence length="32" mass="3691">MGSKFVEKVDVNLSWLSGAILILLALMRYFKF</sequence>
<keyword evidence="1" id="KW-0472">Membrane</keyword>
<protein>
    <submittedName>
        <fullName evidence="2">Uncharacterized protein</fullName>
    </submittedName>
</protein>
<evidence type="ECO:0000256" key="1">
    <source>
        <dbReference type="SAM" id="Phobius"/>
    </source>
</evidence>
<dbReference type="EMBL" id="VSSQ01014499">
    <property type="protein sequence ID" value="MPM53784.1"/>
    <property type="molecule type" value="Genomic_DNA"/>
</dbReference>
<name>A0A645AW68_9ZZZZ</name>
<comment type="caution">
    <text evidence="2">The sequence shown here is derived from an EMBL/GenBank/DDBJ whole genome shotgun (WGS) entry which is preliminary data.</text>
</comment>
<keyword evidence="1" id="KW-0812">Transmembrane</keyword>
<accession>A0A645AW68</accession>
<reference evidence="2" key="1">
    <citation type="submission" date="2019-08" db="EMBL/GenBank/DDBJ databases">
        <authorList>
            <person name="Kucharzyk K."/>
            <person name="Murdoch R.W."/>
            <person name="Higgins S."/>
            <person name="Loffler F."/>
        </authorList>
    </citation>
    <scope>NUCLEOTIDE SEQUENCE</scope>
</reference>
<evidence type="ECO:0000313" key="2">
    <source>
        <dbReference type="EMBL" id="MPM53784.1"/>
    </source>
</evidence>
<organism evidence="2">
    <name type="scientific">bioreactor metagenome</name>
    <dbReference type="NCBI Taxonomy" id="1076179"/>
    <lineage>
        <taxon>unclassified sequences</taxon>
        <taxon>metagenomes</taxon>
        <taxon>ecological metagenomes</taxon>
    </lineage>
</organism>
<proteinExistence type="predicted"/>